<dbReference type="Gene3D" id="1.10.287.130">
    <property type="match status" value="1"/>
</dbReference>
<evidence type="ECO:0000256" key="3">
    <source>
        <dbReference type="ARBA" id="ARBA00022553"/>
    </source>
</evidence>
<evidence type="ECO:0000256" key="5">
    <source>
        <dbReference type="ARBA" id="ARBA00022777"/>
    </source>
</evidence>
<reference evidence="8 9" key="1">
    <citation type="submission" date="2021-04" db="EMBL/GenBank/DDBJ databases">
        <title>Genome analysis of Polyangium sp.</title>
        <authorList>
            <person name="Li Y."/>
            <person name="Wang J."/>
        </authorList>
    </citation>
    <scope>NUCLEOTIDE SEQUENCE [LARGE SCALE GENOMIC DNA]</scope>
    <source>
        <strain evidence="8 9">SDU14</strain>
    </source>
</reference>
<evidence type="ECO:0000256" key="4">
    <source>
        <dbReference type="ARBA" id="ARBA00022679"/>
    </source>
</evidence>
<keyword evidence="3" id="KW-0597">Phosphoprotein</keyword>
<dbReference type="Pfam" id="PF00512">
    <property type="entry name" value="HisKA"/>
    <property type="match status" value="1"/>
</dbReference>
<accession>A0A9X3X0Z0</accession>
<dbReference type="SMART" id="SM00388">
    <property type="entry name" value="HisKA"/>
    <property type="match status" value="1"/>
</dbReference>
<dbReference type="SUPFAM" id="SSF55874">
    <property type="entry name" value="ATPase domain of HSP90 chaperone/DNA topoisomerase II/histidine kinase"/>
    <property type="match status" value="1"/>
</dbReference>
<name>A0A9X3X0Z0_9BACT</name>
<dbReference type="InterPro" id="IPR005467">
    <property type="entry name" value="His_kinase_dom"/>
</dbReference>
<dbReference type="InterPro" id="IPR004358">
    <property type="entry name" value="Sig_transdc_His_kin-like_C"/>
</dbReference>
<organism evidence="8 9">
    <name type="scientific">Polyangium jinanense</name>
    <dbReference type="NCBI Taxonomy" id="2829994"/>
    <lineage>
        <taxon>Bacteria</taxon>
        <taxon>Pseudomonadati</taxon>
        <taxon>Myxococcota</taxon>
        <taxon>Polyangia</taxon>
        <taxon>Polyangiales</taxon>
        <taxon>Polyangiaceae</taxon>
        <taxon>Polyangium</taxon>
    </lineage>
</organism>
<gene>
    <name evidence="7" type="ORF">KEG57_00330</name>
    <name evidence="8" type="ORF">KEG57_16360</name>
</gene>
<dbReference type="InterPro" id="IPR003018">
    <property type="entry name" value="GAF"/>
</dbReference>
<evidence type="ECO:0000313" key="9">
    <source>
        <dbReference type="Proteomes" id="UP001151081"/>
    </source>
</evidence>
<dbReference type="EC" id="2.7.13.3" evidence="2"/>
<evidence type="ECO:0000256" key="2">
    <source>
        <dbReference type="ARBA" id="ARBA00012438"/>
    </source>
</evidence>
<dbReference type="EMBL" id="JAGTJJ010000006">
    <property type="protein sequence ID" value="MDC3982092.1"/>
    <property type="molecule type" value="Genomic_DNA"/>
</dbReference>
<dbReference type="Gene3D" id="3.30.565.10">
    <property type="entry name" value="Histidine kinase-like ATPase, C-terminal domain"/>
    <property type="match status" value="1"/>
</dbReference>
<comment type="catalytic activity">
    <reaction evidence="1">
        <text>ATP + protein L-histidine = ADP + protein N-phospho-L-histidine.</text>
        <dbReference type="EC" id="2.7.13.3"/>
    </reaction>
</comment>
<dbReference type="PANTHER" id="PTHR43547:SF2">
    <property type="entry name" value="HYBRID SIGNAL TRANSDUCTION HISTIDINE KINASE C"/>
    <property type="match status" value="1"/>
</dbReference>
<evidence type="ECO:0000259" key="6">
    <source>
        <dbReference type="PROSITE" id="PS50109"/>
    </source>
</evidence>
<dbReference type="CDD" id="cd00075">
    <property type="entry name" value="HATPase"/>
    <property type="match status" value="1"/>
</dbReference>
<dbReference type="PANTHER" id="PTHR43547">
    <property type="entry name" value="TWO-COMPONENT HISTIDINE KINASE"/>
    <property type="match status" value="1"/>
</dbReference>
<dbReference type="InterPro" id="IPR003594">
    <property type="entry name" value="HATPase_dom"/>
</dbReference>
<dbReference type="SUPFAM" id="SSF47384">
    <property type="entry name" value="Homodimeric domain of signal transducing histidine kinase"/>
    <property type="match status" value="1"/>
</dbReference>
<dbReference type="PRINTS" id="PR00344">
    <property type="entry name" value="BCTRLSENSOR"/>
</dbReference>
<dbReference type="InterPro" id="IPR036097">
    <property type="entry name" value="HisK_dim/P_sf"/>
</dbReference>
<dbReference type="EMBL" id="JAGTJJ010000001">
    <property type="protein sequence ID" value="MDC3978921.1"/>
    <property type="molecule type" value="Genomic_DNA"/>
</dbReference>
<dbReference type="SUPFAM" id="SSF55781">
    <property type="entry name" value="GAF domain-like"/>
    <property type="match status" value="1"/>
</dbReference>
<dbReference type="CDD" id="cd00082">
    <property type="entry name" value="HisKA"/>
    <property type="match status" value="1"/>
</dbReference>
<protein>
    <recommendedName>
        <fullName evidence="2">histidine kinase</fullName>
        <ecNumber evidence="2">2.7.13.3</ecNumber>
    </recommendedName>
</protein>
<dbReference type="Pfam" id="PF01590">
    <property type="entry name" value="GAF"/>
    <property type="match status" value="1"/>
</dbReference>
<dbReference type="FunFam" id="3.30.565.10:FF:000006">
    <property type="entry name" value="Sensor histidine kinase WalK"/>
    <property type="match status" value="1"/>
</dbReference>
<dbReference type="SMART" id="SM00387">
    <property type="entry name" value="HATPase_c"/>
    <property type="match status" value="1"/>
</dbReference>
<feature type="domain" description="Histidine kinase" evidence="6">
    <location>
        <begin position="145"/>
        <end position="363"/>
    </location>
</feature>
<proteinExistence type="predicted"/>
<dbReference type="InterPro" id="IPR036890">
    <property type="entry name" value="HATPase_C_sf"/>
</dbReference>
<keyword evidence="5 8" id="KW-0418">Kinase</keyword>
<evidence type="ECO:0000313" key="8">
    <source>
        <dbReference type="EMBL" id="MDC3982092.1"/>
    </source>
</evidence>
<dbReference type="InterPro" id="IPR029016">
    <property type="entry name" value="GAF-like_dom_sf"/>
</dbReference>
<dbReference type="InterPro" id="IPR003661">
    <property type="entry name" value="HisK_dim/P_dom"/>
</dbReference>
<dbReference type="Pfam" id="PF02518">
    <property type="entry name" value="HATPase_c"/>
    <property type="match status" value="1"/>
</dbReference>
<dbReference type="PROSITE" id="PS50109">
    <property type="entry name" value="HIS_KIN"/>
    <property type="match status" value="1"/>
</dbReference>
<comment type="caution">
    <text evidence="8">The sequence shown here is derived from an EMBL/GenBank/DDBJ whole genome shotgun (WGS) entry which is preliminary data.</text>
</comment>
<keyword evidence="4" id="KW-0808">Transferase</keyword>
<sequence>MDRDIRASVGADFCALALIDAEMAELRFLGDRIEDTEPLVATFQAGTASFLSTPHAIAERFPPAVASTPRALAVLPISAGGRRLGAVAFGYHDERTFASHERALFDDVTRQLGIALDRARLYEEANQARRRAEQSDRAKDEFLAMLGHELRNPLSPIVTALELLQMRGASGAEKEVTVIKRQVRHLVSLVDDLLDVSRITRGMVELSREPIELSEVVGRAVEMVSPLLEQRAHRLTLTVPREGLAVHGDPRRLAQVVSNLLTNAAKYTEPGGRIVVTASREDADVVLRVKDSGIGIAKEMLAQVFDLFTQEKQALDRSQGGLGLGLGLAIVRSMVTLHGGSVTAHSDGKDKGSEFVVRLPVHGAHVPEALALRANAAGVCSDVSW</sequence>
<dbReference type="GO" id="GO:0000155">
    <property type="term" value="F:phosphorelay sensor kinase activity"/>
    <property type="evidence" value="ECO:0007669"/>
    <property type="project" value="InterPro"/>
</dbReference>
<dbReference type="Proteomes" id="UP001151081">
    <property type="component" value="Unassembled WGS sequence"/>
</dbReference>
<evidence type="ECO:0000313" key="7">
    <source>
        <dbReference type="EMBL" id="MDC3978921.1"/>
    </source>
</evidence>
<evidence type="ECO:0000256" key="1">
    <source>
        <dbReference type="ARBA" id="ARBA00000085"/>
    </source>
</evidence>
<dbReference type="AlphaFoldDB" id="A0A9X3X0Z0"/>
<dbReference type="Gene3D" id="3.30.450.40">
    <property type="match status" value="1"/>
</dbReference>
<keyword evidence="9" id="KW-1185">Reference proteome</keyword>